<dbReference type="EMBL" id="BAABAS010000003">
    <property type="protein sequence ID" value="GAA4224968.1"/>
    <property type="molecule type" value="Genomic_DNA"/>
</dbReference>
<name>A0ABP8BSP1_9ACTN</name>
<organism evidence="1 2">
    <name type="scientific">Actinomadura meridiana</name>
    <dbReference type="NCBI Taxonomy" id="559626"/>
    <lineage>
        <taxon>Bacteria</taxon>
        <taxon>Bacillati</taxon>
        <taxon>Actinomycetota</taxon>
        <taxon>Actinomycetes</taxon>
        <taxon>Streptosporangiales</taxon>
        <taxon>Thermomonosporaceae</taxon>
        <taxon>Actinomadura</taxon>
    </lineage>
</organism>
<keyword evidence="2" id="KW-1185">Reference proteome</keyword>
<sequence length="140" mass="14957">MGPRSPREDGEMSLSLDERAALARGSLTGLSVGDPFRDQFFLLDNRHVSAETGVPPVPWAWSNDTEMACSVADVLNQSGQINQDLLAASFARRIDVANGYGAGAFDLLTRVQDGAHWLAACEPLPVWLAPSADPPPGLRA</sequence>
<evidence type="ECO:0000313" key="2">
    <source>
        <dbReference type="Proteomes" id="UP001501710"/>
    </source>
</evidence>
<evidence type="ECO:0000313" key="1">
    <source>
        <dbReference type="EMBL" id="GAA4224968.1"/>
    </source>
</evidence>
<dbReference type="Gene3D" id="1.10.4080.10">
    <property type="entry name" value="ADP-ribosylation/Crystallin J1"/>
    <property type="match status" value="1"/>
</dbReference>
<accession>A0ABP8BSP1</accession>
<comment type="caution">
    <text evidence="1">The sequence shown here is derived from an EMBL/GenBank/DDBJ whole genome shotgun (WGS) entry which is preliminary data.</text>
</comment>
<dbReference type="InterPro" id="IPR036705">
    <property type="entry name" value="Ribosyl_crysJ1_sf"/>
</dbReference>
<dbReference type="SUPFAM" id="SSF101478">
    <property type="entry name" value="ADP-ribosylglycohydrolase"/>
    <property type="match status" value="1"/>
</dbReference>
<proteinExistence type="predicted"/>
<reference evidence="2" key="1">
    <citation type="journal article" date="2019" name="Int. J. Syst. Evol. Microbiol.">
        <title>The Global Catalogue of Microorganisms (GCM) 10K type strain sequencing project: providing services to taxonomists for standard genome sequencing and annotation.</title>
        <authorList>
            <consortium name="The Broad Institute Genomics Platform"/>
            <consortium name="The Broad Institute Genome Sequencing Center for Infectious Disease"/>
            <person name="Wu L."/>
            <person name="Ma J."/>
        </authorList>
    </citation>
    <scope>NUCLEOTIDE SEQUENCE [LARGE SCALE GENOMIC DNA]</scope>
    <source>
        <strain evidence="2">JCM 17440</strain>
    </source>
</reference>
<dbReference type="Proteomes" id="UP001501710">
    <property type="component" value="Unassembled WGS sequence"/>
</dbReference>
<protein>
    <submittedName>
        <fullName evidence="1">Uncharacterized protein</fullName>
    </submittedName>
</protein>
<gene>
    <name evidence="1" type="ORF">GCM10022254_05780</name>
</gene>